<keyword evidence="1" id="KW-0808">Transferase</keyword>
<name>A0A951Q919_9CYAN</name>
<dbReference type="Gene3D" id="3.90.550.10">
    <property type="entry name" value="Spore Coat Polysaccharide Biosynthesis Protein SpsA, Chain A"/>
    <property type="match status" value="1"/>
</dbReference>
<reference evidence="1" key="2">
    <citation type="journal article" date="2022" name="Microbiol. Resour. Announc.">
        <title>Metagenome Sequencing to Explore Phylogenomics of Terrestrial Cyanobacteria.</title>
        <authorList>
            <person name="Ward R.D."/>
            <person name="Stajich J.E."/>
            <person name="Johansen J.R."/>
            <person name="Huntemann M."/>
            <person name="Clum A."/>
            <person name="Foster B."/>
            <person name="Foster B."/>
            <person name="Roux S."/>
            <person name="Palaniappan K."/>
            <person name="Varghese N."/>
            <person name="Mukherjee S."/>
            <person name="Reddy T.B.K."/>
            <person name="Daum C."/>
            <person name="Copeland A."/>
            <person name="Chen I.A."/>
            <person name="Ivanova N.N."/>
            <person name="Kyrpides N.C."/>
            <person name="Shapiro N."/>
            <person name="Eloe-Fadrosh E.A."/>
            <person name="Pietrasiak N."/>
        </authorList>
    </citation>
    <scope>NUCLEOTIDE SEQUENCE</scope>
    <source>
        <strain evidence="1">UHER 2000/2452</strain>
    </source>
</reference>
<dbReference type="InterPro" id="IPR029044">
    <property type="entry name" value="Nucleotide-diphossugar_trans"/>
</dbReference>
<dbReference type="SUPFAM" id="SSF53448">
    <property type="entry name" value="Nucleotide-diphospho-sugar transferases"/>
    <property type="match status" value="1"/>
</dbReference>
<dbReference type="GO" id="GO:0016740">
    <property type="term" value="F:transferase activity"/>
    <property type="evidence" value="ECO:0007669"/>
    <property type="project" value="UniProtKB-KW"/>
</dbReference>
<gene>
    <name evidence="1" type="ORF">KME15_09895</name>
</gene>
<reference evidence="1" key="1">
    <citation type="submission" date="2021-05" db="EMBL/GenBank/DDBJ databases">
        <authorList>
            <person name="Pietrasiak N."/>
            <person name="Ward R."/>
            <person name="Stajich J.E."/>
            <person name="Kurbessoian T."/>
        </authorList>
    </citation>
    <scope>NUCLEOTIDE SEQUENCE</scope>
    <source>
        <strain evidence="1">UHER 2000/2452</strain>
    </source>
</reference>
<dbReference type="AlphaFoldDB" id="A0A951Q919"/>
<proteinExistence type="predicted"/>
<dbReference type="NCBIfam" id="NF045582">
    <property type="entry name" value="Npun_R2823_gen"/>
    <property type="match status" value="1"/>
</dbReference>
<dbReference type="EMBL" id="JAHHHD010000008">
    <property type="protein sequence ID" value="MBW4658977.1"/>
    <property type="molecule type" value="Genomic_DNA"/>
</dbReference>
<accession>A0A951Q919</accession>
<evidence type="ECO:0000313" key="2">
    <source>
        <dbReference type="Proteomes" id="UP000757435"/>
    </source>
</evidence>
<sequence>MNGICTLANDQVYHQLVALLNSIEVFMKDIPVCVYPYDDNTSKIAAEIAKRPNVQLYSNLASIQHWDRFSRKVWDTHPTARRYWKNNDLNFYYRVGTHRRFCAFDAPFDRFLYLDADTILLNSVDFIFNQLDQQDWVVYDFQFKDLSHVYTRTSHLAQVFSDAQLTNIFCSGLYASRQGIFSAEQQNELILQLETGDAEILYPMAPDQTILNYMVMKSNLSTYNFGLELPPEQRTGCCVTSPGFKVQDNLLYDRGNQLTYLHYIGLSSSLFNRVCQGENIDFPYRDLFLHYRYLSEPENRPMFTGQSMSYDAPARMPERILKKLKLTR</sequence>
<dbReference type="Proteomes" id="UP000757435">
    <property type="component" value="Unassembled WGS sequence"/>
</dbReference>
<dbReference type="InterPro" id="IPR054619">
    <property type="entry name" value="Npun_R2821-like"/>
</dbReference>
<evidence type="ECO:0000313" key="1">
    <source>
        <dbReference type="EMBL" id="MBW4658977.1"/>
    </source>
</evidence>
<protein>
    <submittedName>
        <fullName evidence="1">Sugar transferase</fullName>
    </submittedName>
</protein>
<comment type="caution">
    <text evidence="1">The sequence shown here is derived from an EMBL/GenBank/DDBJ whole genome shotgun (WGS) entry which is preliminary data.</text>
</comment>
<organism evidence="1 2">
    <name type="scientific">Drouetiella hepatica Uher 2000/2452</name>
    <dbReference type="NCBI Taxonomy" id="904376"/>
    <lineage>
        <taxon>Bacteria</taxon>
        <taxon>Bacillati</taxon>
        <taxon>Cyanobacteriota</taxon>
        <taxon>Cyanophyceae</taxon>
        <taxon>Oculatellales</taxon>
        <taxon>Oculatellaceae</taxon>
        <taxon>Drouetiella</taxon>
    </lineage>
</organism>